<dbReference type="UniPathway" id="UPA00251">
    <property type="reaction ID" value="UER00321"/>
</dbReference>
<keyword evidence="9" id="KW-0456">Lyase</keyword>
<comment type="catalytic activity">
    <reaction evidence="12">
        <text>uroporphyrinogen I + 4 H(+) = coproporphyrinogen I + 4 CO2</text>
        <dbReference type="Rhea" id="RHEA:31239"/>
        <dbReference type="ChEBI" id="CHEBI:15378"/>
        <dbReference type="ChEBI" id="CHEBI:16526"/>
        <dbReference type="ChEBI" id="CHEBI:62626"/>
        <dbReference type="ChEBI" id="CHEBI:62631"/>
    </reaction>
    <physiologicalReaction direction="left-to-right" evidence="12">
        <dbReference type="Rhea" id="RHEA:31240"/>
    </physiologicalReaction>
</comment>
<comment type="subcellular location">
    <subcellularLocation>
        <location evidence="1">Cytoplasm</location>
        <location evidence="1">Cytosol</location>
    </subcellularLocation>
</comment>
<evidence type="ECO:0000256" key="12">
    <source>
        <dbReference type="ARBA" id="ARBA00047341"/>
    </source>
</evidence>
<keyword evidence="7" id="KW-0963">Cytoplasm</keyword>
<dbReference type="InterPro" id="IPR006361">
    <property type="entry name" value="Uroporphyrinogen_deCO2ase_HemE"/>
</dbReference>
<evidence type="ECO:0000256" key="2">
    <source>
        <dbReference type="ARBA" id="ARBA00004804"/>
    </source>
</evidence>
<dbReference type="Proteomes" id="UP000013827">
    <property type="component" value="Unassembled WGS sequence"/>
</dbReference>
<evidence type="ECO:0000256" key="4">
    <source>
        <dbReference type="ARBA" id="ARBA00011738"/>
    </source>
</evidence>
<dbReference type="InterPro" id="IPR038071">
    <property type="entry name" value="UROD/MetE-like_sf"/>
</dbReference>
<evidence type="ECO:0000256" key="9">
    <source>
        <dbReference type="ARBA" id="ARBA00023239"/>
    </source>
</evidence>
<dbReference type="FunFam" id="3.20.20.210:FF:000008">
    <property type="entry name" value="Uroporphyrinogen decarboxylase"/>
    <property type="match status" value="1"/>
</dbReference>
<dbReference type="PANTHER" id="PTHR21091">
    <property type="entry name" value="METHYLTETRAHYDROFOLATE:HOMOCYSTEINE METHYLTRANSFERASE RELATED"/>
    <property type="match status" value="1"/>
</dbReference>
<evidence type="ECO:0000256" key="3">
    <source>
        <dbReference type="ARBA" id="ARBA00009935"/>
    </source>
</evidence>
<dbReference type="InterPro" id="IPR000257">
    <property type="entry name" value="Uroporphyrinogen_deCOase"/>
</dbReference>
<evidence type="ECO:0000256" key="6">
    <source>
        <dbReference type="ARBA" id="ARBA00014308"/>
    </source>
</evidence>
<comment type="catalytic activity">
    <reaction evidence="13">
        <text>uroporphyrinogen III + 4 H(+) = coproporphyrinogen III + 4 CO2</text>
        <dbReference type="Rhea" id="RHEA:19865"/>
        <dbReference type="ChEBI" id="CHEBI:15378"/>
        <dbReference type="ChEBI" id="CHEBI:16526"/>
        <dbReference type="ChEBI" id="CHEBI:57308"/>
        <dbReference type="ChEBI" id="CHEBI:57309"/>
        <dbReference type="EC" id="4.1.1.37"/>
    </reaction>
    <physiologicalReaction direction="left-to-right" evidence="13">
        <dbReference type="Rhea" id="RHEA:19866"/>
    </physiologicalReaction>
</comment>
<dbReference type="SUPFAM" id="SSF51726">
    <property type="entry name" value="UROD/MetE-like"/>
    <property type="match status" value="1"/>
</dbReference>
<evidence type="ECO:0000256" key="10">
    <source>
        <dbReference type="ARBA" id="ARBA00023244"/>
    </source>
</evidence>
<dbReference type="STRING" id="2903.R1EIG9"/>
<dbReference type="Gene3D" id="3.20.20.210">
    <property type="match status" value="1"/>
</dbReference>
<dbReference type="GeneID" id="17272001"/>
<evidence type="ECO:0000256" key="7">
    <source>
        <dbReference type="ARBA" id="ARBA00022490"/>
    </source>
</evidence>
<keyword evidence="10" id="KW-0627">Porphyrin biosynthesis</keyword>
<proteinExistence type="inferred from homology"/>
<dbReference type="NCBIfam" id="TIGR01464">
    <property type="entry name" value="hemE"/>
    <property type="match status" value="1"/>
</dbReference>
<comment type="pathway">
    <text evidence="2">Porphyrin-containing compound metabolism; protoporphyrin-IX biosynthesis; coproporphyrinogen-III from 5-aminolevulinate: step 4/4.</text>
</comment>
<reference evidence="17" key="1">
    <citation type="journal article" date="2013" name="Nature">
        <title>Pan genome of the phytoplankton Emiliania underpins its global distribution.</title>
        <authorList>
            <person name="Read B.A."/>
            <person name="Kegel J."/>
            <person name="Klute M.J."/>
            <person name="Kuo A."/>
            <person name="Lefebvre S.C."/>
            <person name="Maumus F."/>
            <person name="Mayer C."/>
            <person name="Miller J."/>
            <person name="Monier A."/>
            <person name="Salamov A."/>
            <person name="Young J."/>
            <person name="Aguilar M."/>
            <person name="Claverie J.M."/>
            <person name="Frickenhaus S."/>
            <person name="Gonzalez K."/>
            <person name="Herman E.K."/>
            <person name="Lin Y.C."/>
            <person name="Napier J."/>
            <person name="Ogata H."/>
            <person name="Sarno A.F."/>
            <person name="Shmutz J."/>
            <person name="Schroeder D."/>
            <person name="de Vargas C."/>
            <person name="Verret F."/>
            <person name="von Dassow P."/>
            <person name="Valentin K."/>
            <person name="Van de Peer Y."/>
            <person name="Wheeler G."/>
            <person name="Dacks J.B."/>
            <person name="Delwiche C.F."/>
            <person name="Dyhrman S.T."/>
            <person name="Glockner G."/>
            <person name="John U."/>
            <person name="Richards T."/>
            <person name="Worden A.Z."/>
            <person name="Zhang X."/>
            <person name="Grigoriev I.V."/>
            <person name="Allen A.E."/>
            <person name="Bidle K."/>
            <person name="Borodovsky M."/>
            <person name="Bowler C."/>
            <person name="Brownlee C."/>
            <person name="Cock J.M."/>
            <person name="Elias M."/>
            <person name="Gladyshev V.N."/>
            <person name="Groth M."/>
            <person name="Guda C."/>
            <person name="Hadaegh A."/>
            <person name="Iglesias-Rodriguez M.D."/>
            <person name="Jenkins J."/>
            <person name="Jones B.M."/>
            <person name="Lawson T."/>
            <person name="Leese F."/>
            <person name="Lindquist E."/>
            <person name="Lobanov A."/>
            <person name="Lomsadze A."/>
            <person name="Malik S.B."/>
            <person name="Marsh M.E."/>
            <person name="Mackinder L."/>
            <person name="Mock T."/>
            <person name="Mueller-Roeber B."/>
            <person name="Pagarete A."/>
            <person name="Parker M."/>
            <person name="Probert I."/>
            <person name="Quesneville H."/>
            <person name="Raines C."/>
            <person name="Rensing S.A."/>
            <person name="Riano-Pachon D.M."/>
            <person name="Richier S."/>
            <person name="Rokitta S."/>
            <person name="Shiraiwa Y."/>
            <person name="Soanes D.M."/>
            <person name="van der Giezen M."/>
            <person name="Wahlund T.M."/>
            <person name="Williams B."/>
            <person name="Wilson W."/>
            <person name="Wolfe G."/>
            <person name="Wurch L.L."/>
        </authorList>
    </citation>
    <scope>NUCLEOTIDE SEQUENCE</scope>
</reference>
<dbReference type="eggNOG" id="KOG2872">
    <property type="taxonomic scope" value="Eukaryota"/>
</dbReference>
<organism evidence="16 17">
    <name type="scientific">Emiliania huxleyi (strain CCMP1516)</name>
    <dbReference type="NCBI Taxonomy" id="280463"/>
    <lineage>
        <taxon>Eukaryota</taxon>
        <taxon>Haptista</taxon>
        <taxon>Haptophyta</taxon>
        <taxon>Prymnesiophyceae</taxon>
        <taxon>Isochrysidales</taxon>
        <taxon>Noelaerhabdaceae</taxon>
        <taxon>Emiliania</taxon>
    </lineage>
</organism>
<dbReference type="HOGENOM" id="CLU_040933_0_0_1"/>
<feature type="domain" description="Uroporphyrinogen decarboxylase (URO-D)" evidence="15">
    <location>
        <begin position="41"/>
        <end position="390"/>
    </location>
</feature>
<comment type="subunit">
    <text evidence="4">Homodimer.</text>
</comment>
<feature type="chain" id="PRO_5044185250" description="Uroporphyrinogen decarboxylase" evidence="14">
    <location>
        <begin position="19"/>
        <end position="392"/>
    </location>
</feature>
<dbReference type="EnsemblProtists" id="EOD26455">
    <property type="protein sequence ID" value="EOD26455"/>
    <property type="gene ID" value="EMIHUDRAFT_435069"/>
</dbReference>
<keyword evidence="14" id="KW-0732">Signal</keyword>
<reference evidence="16" key="2">
    <citation type="submission" date="2024-10" db="UniProtKB">
        <authorList>
            <consortium name="EnsemblProtists"/>
        </authorList>
    </citation>
    <scope>IDENTIFICATION</scope>
</reference>
<accession>A0A0D3JSH0</accession>
<dbReference type="OMA" id="VFEAMCE"/>
<dbReference type="GO" id="GO:0005829">
    <property type="term" value="C:cytosol"/>
    <property type="evidence" value="ECO:0007669"/>
    <property type="project" value="UniProtKB-SubCell"/>
</dbReference>
<dbReference type="RefSeq" id="XP_005778884.1">
    <property type="nucleotide sequence ID" value="XM_005778827.1"/>
</dbReference>
<evidence type="ECO:0000313" key="16">
    <source>
        <dbReference type="EnsemblProtists" id="EOD26455"/>
    </source>
</evidence>
<dbReference type="AlphaFoldDB" id="A0A0D3JSH0"/>
<dbReference type="GO" id="GO:0004853">
    <property type="term" value="F:uroporphyrinogen decarboxylase activity"/>
    <property type="evidence" value="ECO:0007669"/>
    <property type="project" value="UniProtKB-EC"/>
</dbReference>
<evidence type="ECO:0000259" key="15">
    <source>
        <dbReference type="Pfam" id="PF01208"/>
    </source>
</evidence>
<sequence length="392" mass="42268">MAFSLLAGAISLLAGARAPRVICSSASAAAAPPAPAFAPLQNDLMIRAARGEEVEQTPVWLFRQAGRHLPEYTEYKQTKGKNFLQLLQSPEDVAECTLQPVRRYPIDAAILFSDILVVAEAFGVEVTMPGGVGIQVPGHLTGPDDLDRLTIPDGEAAAAALVRERLSHVTEAVTLIRTELAGKVPLIGFSAAPWTLFYYMVGGSSKKNQEAGERWLRDHPVESQRLLDALCSVVIEYMSAQVAAGAQLLQVFEAMGMFVSEESFAAACLPSLRRIATEMKARHPEVPLLVFPRGAAYSLSDLREAGYDVLTLDASADRDTVRAEQPGVCLQGNFDPALLVSGTEESVRAEAQAMLRKLGGQKLIANLCEGLGGKEKPELVRAFVDAVHEYRD</sequence>
<dbReference type="PaxDb" id="2903-EOD26455"/>
<evidence type="ECO:0000256" key="13">
    <source>
        <dbReference type="ARBA" id="ARBA00048411"/>
    </source>
</evidence>
<keyword evidence="17" id="KW-1185">Reference proteome</keyword>
<dbReference type="KEGG" id="ehx:EMIHUDRAFT_435069"/>
<dbReference type="EC" id="4.1.1.37" evidence="5"/>
<name>A0A0D3JSH0_EMIH1</name>
<evidence type="ECO:0000256" key="5">
    <source>
        <dbReference type="ARBA" id="ARBA00012288"/>
    </source>
</evidence>
<dbReference type="Pfam" id="PF01208">
    <property type="entry name" value="URO-D"/>
    <property type="match status" value="1"/>
</dbReference>
<evidence type="ECO:0000313" key="17">
    <source>
        <dbReference type="Proteomes" id="UP000013827"/>
    </source>
</evidence>
<keyword evidence="8" id="KW-0210">Decarboxylase</keyword>
<protein>
    <recommendedName>
        <fullName evidence="6">Uroporphyrinogen decarboxylase</fullName>
        <ecNumber evidence="5">4.1.1.37</ecNumber>
    </recommendedName>
</protein>
<evidence type="ECO:0000256" key="8">
    <source>
        <dbReference type="ARBA" id="ARBA00022793"/>
    </source>
</evidence>
<evidence type="ECO:0000256" key="11">
    <source>
        <dbReference type="ARBA" id="ARBA00045708"/>
    </source>
</evidence>
<dbReference type="PANTHER" id="PTHR21091:SF169">
    <property type="entry name" value="UROPORPHYRINOGEN DECARBOXYLASE"/>
    <property type="match status" value="1"/>
</dbReference>
<evidence type="ECO:0000256" key="1">
    <source>
        <dbReference type="ARBA" id="ARBA00004514"/>
    </source>
</evidence>
<comment type="similarity">
    <text evidence="3">Belongs to the uroporphyrinogen decarboxylase family.</text>
</comment>
<feature type="signal peptide" evidence="14">
    <location>
        <begin position="1"/>
        <end position="18"/>
    </location>
</feature>
<comment type="function">
    <text evidence="11">Catalyzes the sequential decarboxylation of the four acetate side chains of uroporphyrinogen to form coproporphyrinogen and participates in the fifth step in the heme biosynthetic pathway. Isomer I or isomer III of uroporphyrinogen may serve as substrate, but only coproporphyrinogen III can ultimately be converted to heme. In vitro also decarboxylates pentacarboxylate porphyrinogen I.</text>
</comment>
<evidence type="ECO:0000256" key="14">
    <source>
        <dbReference type="SAM" id="SignalP"/>
    </source>
</evidence>
<dbReference type="GO" id="GO:0006783">
    <property type="term" value="P:heme biosynthetic process"/>
    <property type="evidence" value="ECO:0007669"/>
    <property type="project" value="TreeGrafter"/>
</dbReference>